<dbReference type="SUPFAM" id="SSF50475">
    <property type="entry name" value="FMN-binding split barrel"/>
    <property type="match status" value="1"/>
</dbReference>
<dbReference type="Pfam" id="PF01243">
    <property type="entry name" value="PNPOx_N"/>
    <property type="match status" value="1"/>
</dbReference>
<dbReference type="Proteomes" id="UP001239397">
    <property type="component" value="Chromosome"/>
</dbReference>
<reference evidence="2 3" key="1">
    <citation type="submission" date="2023-06" db="EMBL/GenBank/DDBJ databases">
        <authorList>
            <person name="Oyuntsetseg B."/>
            <person name="Kim S.B."/>
        </authorList>
    </citation>
    <scope>NUCLEOTIDE SEQUENCE [LARGE SCALE GENOMIC DNA]</scope>
    <source>
        <strain evidence="2 3">4-36</strain>
    </source>
</reference>
<dbReference type="AlphaFoldDB" id="A0A9Y2NBZ8"/>
<organism evidence="2 3">
    <name type="scientific">Amycolatopsis mongoliensis</name>
    <dbReference type="NCBI Taxonomy" id="715475"/>
    <lineage>
        <taxon>Bacteria</taxon>
        <taxon>Bacillati</taxon>
        <taxon>Actinomycetota</taxon>
        <taxon>Actinomycetes</taxon>
        <taxon>Pseudonocardiales</taxon>
        <taxon>Pseudonocardiaceae</taxon>
        <taxon>Amycolatopsis</taxon>
    </lineage>
</organism>
<protein>
    <submittedName>
        <fullName evidence="2">Pyridoxamine 5'-phosphate oxidase family protein</fullName>
        <ecNumber evidence="2">1.-.-.-</ecNumber>
        <ecNumber evidence="2">1.4.3.5</ecNumber>
    </submittedName>
</protein>
<dbReference type="Gene3D" id="2.30.110.10">
    <property type="entry name" value="Electron Transport, Fmn-binding Protein, Chain A"/>
    <property type="match status" value="1"/>
</dbReference>
<proteinExistence type="predicted"/>
<feature type="domain" description="Pyridoxamine 5'-phosphate oxidase N-terminal" evidence="1">
    <location>
        <begin position="8"/>
        <end position="113"/>
    </location>
</feature>
<accession>A0A9Y2NBZ8</accession>
<dbReference type="InterPro" id="IPR012349">
    <property type="entry name" value="Split_barrel_FMN-bd"/>
</dbReference>
<dbReference type="GO" id="GO:0004733">
    <property type="term" value="F:pyridoxamine phosphate oxidase activity"/>
    <property type="evidence" value="ECO:0007669"/>
    <property type="project" value="UniProtKB-EC"/>
</dbReference>
<name>A0A9Y2NBZ8_9PSEU</name>
<keyword evidence="3" id="KW-1185">Reference proteome</keyword>
<evidence type="ECO:0000313" key="2">
    <source>
        <dbReference type="EMBL" id="WIX99041.1"/>
    </source>
</evidence>
<dbReference type="EC" id="1.4.3.5" evidence="2"/>
<dbReference type="InterPro" id="IPR011576">
    <property type="entry name" value="Pyridox_Oxase_N"/>
</dbReference>
<evidence type="ECO:0000259" key="1">
    <source>
        <dbReference type="Pfam" id="PF01243"/>
    </source>
</evidence>
<dbReference type="KEGG" id="amog:QRX60_33995"/>
<evidence type="ECO:0000313" key="3">
    <source>
        <dbReference type="Proteomes" id="UP001239397"/>
    </source>
</evidence>
<dbReference type="RefSeq" id="WP_285995524.1">
    <property type="nucleotide sequence ID" value="NZ_CP127295.1"/>
</dbReference>
<dbReference type="EMBL" id="CP127295">
    <property type="protein sequence ID" value="WIX99041.1"/>
    <property type="molecule type" value="Genomic_DNA"/>
</dbReference>
<keyword evidence="2" id="KW-0560">Oxidoreductase</keyword>
<dbReference type="EC" id="1.-.-.-" evidence="2"/>
<sequence length="161" mass="17298">MQNDDLAAHARDLISANTYLTLGTTDDDGGPWTCPVYFAPAGDHTFVWVSETGARHSRNLAARPRVSLVVFDSTVAPYHGRAVYAVGEARELSGEALDRALASYPRGDGDGATAVTLEDVSGASPYRMYSAIAAEMWVLCPRDPGQPCPLHGVARDHRVQL</sequence>
<gene>
    <name evidence="2" type="ORF">QRX60_33995</name>
</gene>